<dbReference type="EMBL" id="LGRX02019125">
    <property type="protein sequence ID" value="KAK3258954.1"/>
    <property type="molecule type" value="Genomic_DNA"/>
</dbReference>
<evidence type="ECO:0000256" key="8">
    <source>
        <dbReference type="ARBA" id="ARBA00023069"/>
    </source>
</evidence>
<proteinExistence type="predicted"/>
<evidence type="ECO:0000256" key="10">
    <source>
        <dbReference type="ARBA" id="ARBA00023212"/>
    </source>
</evidence>
<keyword evidence="4" id="KW-0547">Nucleotide-binding</keyword>
<dbReference type="Gene3D" id="3.20.180.20">
    <property type="entry name" value="Dynein heavy chain, N-terminal domain 2"/>
    <property type="match status" value="1"/>
</dbReference>
<keyword evidence="10" id="KW-0206">Cytoskeleton</keyword>
<keyword evidence="3" id="KW-0493">Microtubule</keyword>
<accession>A0AAE0FFU8</accession>
<comment type="subcellular location">
    <subcellularLocation>
        <location evidence="1">Cytoplasm</location>
        <location evidence="1">Cytoskeleton</location>
        <location evidence="1">Cilium axoneme</location>
    </subcellularLocation>
</comment>
<evidence type="ECO:0000256" key="12">
    <source>
        <dbReference type="SAM" id="MobiDB-lite"/>
    </source>
</evidence>
<dbReference type="GO" id="GO:0045505">
    <property type="term" value="F:dynein intermediate chain binding"/>
    <property type="evidence" value="ECO:0007669"/>
    <property type="project" value="InterPro"/>
</dbReference>
<evidence type="ECO:0000259" key="14">
    <source>
        <dbReference type="Pfam" id="PF12774"/>
    </source>
</evidence>
<dbReference type="InterPro" id="IPR042228">
    <property type="entry name" value="Dynein_linker_3"/>
</dbReference>
<feature type="region of interest" description="Disordered" evidence="12">
    <location>
        <begin position="687"/>
        <end position="730"/>
    </location>
</feature>
<feature type="non-terminal residue" evidence="15">
    <location>
        <position position="1"/>
    </location>
</feature>
<dbReference type="Pfam" id="PF12774">
    <property type="entry name" value="AAA_6"/>
    <property type="match status" value="1"/>
</dbReference>
<evidence type="ECO:0000256" key="3">
    <source>
        <dbReference type="ARBA" id="ARBA00022701"/>
    </source>
</evidence>
<keyword evidence="9" id="KW-0505">Motor protein</keyword>
<dbReference type="InterPro" id="IPR013602">
    <property type="entry name" value="Dynein_heavy_linker"/>
</dbReference>
<feature type="domain" description="Dynein heavy chain linker" evidence="13">
    <location>
        <begin position="2"/>
        <end position="333"/>
    </location>
</feature>
<dbReference type="InterPro" id="IPR026983">
    <property type="entry name" value="DHC"/>
</dbReference>
<dbReference type="GO" id="GO:0030286">
    <property type="term" value="C:dynein complex"/>
    <property type="evidence" value="ECO:0007669"/>
    <property type="project" value="UniProtKB-KW"/>
</dbReference>
<dbReference type="Gene3D" id="1.10.287.2620">
    <property type="match status" value="1"/>
</dbReference>
<evidence type="ECO:0000313" key="16">
    <source>
        <dbReference type="Proteomes" id="UP001190700"/>
    </source>
</evidence>
<evidence type="ECO:0000256" key="9">
    <source>
        <dbReference type="ARBA" id="ARBA00023175"/>
    </source>
</evidence>
<evidence type="ECO:0000313" key="15">
    <source>
        <dbReference type="EMBL" id="KAK3258954.1"/>
    </source>
</evidence>
<evidence type="ECO:0000256" key="4">
    <source>
        <dbReference type="ARBA" id="ARBA00022741"/>
    </source>
</evidence>
<keyword evidence="11" id="KW-0966">Cell projection</keyword>
<evidence type="ECO:0000259" key="13">
    <source>
        <dbReference type="Pfam" id="PF08393"/>
    </source>
</evidence>
<dbReference type="Gene3D" id="1.10.8.710">
    <property type="match status" value="1"/>
</dbReference>
<feature type="compositionally biased region" description="Basic and acidic residues" evidence="12">
    <location>
        <begin position="390"/>
        <end position="403"/>
    </location>
</feature>
<dbReference type="PANTHER" id="PTHR45703:SF36">
    <property type="entry name" value="DYNEIN HEAVY CHAIN, CYTOPLASMIC"/>
    <property type="match status" value="1"/>
</dbReference>
<sequence length="1039" mass="117736">AYAQWMFGPLFQFSVEDVERLVPEWMRSLTDVLPRVAINPQAMCRDLQTKLHEFEERIPLISCLRNPGLRERHWGQICKLTGISQDVDRSAFTLEQLMAMRMDVFVPDILEISDIATKEANVERTLDKIVAQWSTQELELREFKDTKHDTLTKTSELFDQLDDATLTVQLLTVSAFVSPHHERVVFWVQNLNQIKVLLETWMAAQGKWVHLHPLFANPTVKEQIPQLAKEFDQASKVWREITLEASKSAHRVILEVAGKKSILTKLEETAEALERVQHNLTYFLEAKRKLFPRLYFMSDDELLSLLLKAERPAESAQYLLKVFEGISTVTLASEVDARARSAKLKASYKKAPTGRRFGLDWLDLELAAEVVAKEKEQRARSQSRLQMLSEHNEREDTEEDRIHSEQAELEARLRVPHCQSYVAHAPLLAAAPANRPPVHEATPADPPAPVATDAKPERLSSASFAPCMKEKNVITTIGTPDGELLDISPVFLHQSEGNEYRHVEEWLVDVEHGMQNRLQALIELASNQALRHNSLKQWIFFFPSQVVHMVLAMRFAHSVDKELLYERKTASEEVARAVRLSRQDPSGRKRASTVAAQRTGVIKHFTQTLEVIDTTLEEVLELVRRKEQGMTASQRQFLSTICATTLHHRDVIERLKEDPTMLTHEHNFEWVRQLRYYAKSRRTRTFSRADSVESGNGRARLSRTSSTRISRVSRDRGANELTPESSEDGFEVSEESNGIFLSCVDCAIPYEFELLASTRRIITTPLTERSFVTLITALHHLYGGEVSGGAATGKSETVKDLAKAAARPMKVFNCSEQLGVGTLRRFLRGIVGVGAWACFDEFDRIPSEVISIVTHQIAQIYTALRASNDDQLKIGLFYNVAGPSETTMAGYEDENVPLQRSFAMFLTLDPGLLQKQAKTLPSNLRALFRPMFMTQPDGMLIAEVYLHAQGFEKWKELAFKMSAVLRLASQQLPASRHYTWGLRILRATLTTAAHFKHMTISEAEEDIVQRAISKCPSCGHCLSRSTTDSSAFAAREGRE</sequence>
<keyword evidence="5" id="KW-0067">ATP-binding</keyword>
<dbReference type="InterPro" id="IPR042222">
    <property type="entry name" value="Dynein_2_N"/>
</dbReference>
<dbReference type="SUPFAM" id="SSF52540">
    <property type="entry name" value="P-loop containing nucleoside triphosphate hydrolases"/>
    <property type="match status" value="1"/>
</dbReference>
<dbReference type="InterPro" id="IPR027417">
    <property type="entry name" value="P-loop_NTPase"/>
</dbReference>
<name>A0AAE0FFU8_9CHLO</name>
<dbReference type="PANTHER" id="PTHR45703">
    <property type="entry name" value="DYNEIN HEAVY CHAIN"/>
    <property type="match status" value="1"/>
</dbReference>
<dbReference type="Proteomes" id="UP001190700">
    <property type="component" value="Unassembled WGS sequence"/>
</dbReference>
<dbReference type="FunFam" id="1.10.287.2620:FF:000002">
    <property type="entry name" value="Dynein heavy chain 2, axonemal"/>
    <property type="match status" value="1"/>
</dbReference>
<feature type="region of interest" description="Disordered" evidence="12">
    <location>
        <begin position="434"/>
        <end position="454"/>
    </location>
</feature>
<comment type="caution">
    <text evidence="15">The sequence shown here is derived from an EMBL/GenBank/DDBJ whole genome shotgun (WGS) entry which is preliminary data.</text>
</comment>
<evidence type="ECO:0000256" key="11">
    <source>
        <dbReference type="ARBA" id="ARBA00023273"/>
    </source>
</evidence>
<keyword evidence="8" id="KW-0969">Cilium</keyword>
<dbReference type="InterPro" id="IPR035699">
    <property type="entry name" value="AAA_6"/>
</dbReference>
<gene>
    <name evidence="15" type="ORF">CYMTET_32025</name>
</gene>
<dbReference type="GO" id="GO:0005524">
    <property type="term" value="F:ATP binding"/>
    <property type="evidence" value="ECO:0007669"/>
    <property type="project" value="UniProtKB-KW"/>
</dbReference>
<evidence type="ECO:0000256" key="2">
    <source>
        <dbReference type="ARBA" id="ARBA00022490"/>
    </source>
</evidence>
<dbReference type="InterPro" id="IPR043157">
    <property type="entry name" value="Dynein_AAA1S"/>
</dbReference>
<dbReference type="GO" id="GO:0007018">
    <property type="term" value="P:microtubule-based movement"/>
    <property type="evidence" value="ECO:0007669"/>
    <property type="project" value="InterPro"/>
</dbReference>
<organism evidence="15 16">
    <name type="scientific">Cymbomonas tetramitiformis</name>
    <dbReference type="NCBI Taxonomy" id="36881"/>
    <lineage>
        <taxon>Eukaryota</taxon>
        <taxon>Viridiplantae</taxon>
        <taxon>Chlorophyta</taxon>
        <taxon>Pyramimonadophyceae</taxon>
        <taxon>Pyramimonadales</taxon>
        <taxon>Pyramimonadaceae</taxon>
        <taxon>Cymbomonas</taxon>
    </lineage>
</organism>
<feature type="domain" description="Dynein heavy chain hydrolytic ATP-binding dynein motor region" evidence="14">
    <location>
        <begin position="750"/>
        <end position="1015"/>
    </location>
</feature>
<protein>
    <recommendedName>
        <fullName evidence="17">Dynein heavy chain</fullName>
    </recommendedName>
</protein>
<dbReference type="Pfam" id="PF08393">
    <property type="entry name" value="DHC_N2"/>
    <property type="match status" value="1"/>
</dbReference>
<evidence type="ECO:0000256" key="1">
    <source>
        <dbReference type="ARBA" id="ARBA00004430"/>
    </source>
</evidence>
<feature type="region of interest" description="Disordered" evidence="12">
    <location>
        <begin position="375"/>
        <end position="403"/>
    </location>
</feature>
<evidence type="ECO:0008006" key="17">
    <source>
        <dbReference type="Google" id="ProtNLM"/>
    </source>
</evidence>
<evidence type="ECO:0000256" key="6">
    <source>
        <dbReference type="ARBA" id="ARBA00023017"/>
    </source>
</evidence>
<dbReference type="Gene3D" id="1.20.58.1120">
    <property type="match status" value="1"/>
</dbReference>
<dbReference type="GO" id="GO:0051959">
    <property type="term" value="F:dynein light intermediate chain binding"/>
    <property type="evidence" value="ECO:0007669"/>
    <property type="project" value="InterPro"/>
</dbReference>
<feature type="compositionally biased region" description="Low complexity" evidence="12">
    <location>
        <begin position="698"/>
        <end position="710"/>
    </location>
</feature>
<reference evidence="15 16" key="1">
    <citation type="journal article" date="2015" name="Genome Biol. Evol.">
        <title>Comparative Genomics of a Bacterivorous Green Alga Reveals Evolutionary Causalities and Consequences of Phago-Mixotrophic Mode of Nutrition.</title>
        <authorList>
            <person name="Burns J.A."/>
            <person name="Paasch A."/>
            <person name="Narechania A."/>
            <person name="Kim E."/>
        </authorList>
    </citation>
    <scope>NUCLEOTIDE SEQUENCE [LARGE SCALE GENOMIC DNA]</scope>
    <source>
        <strain evidence="15 16">PLY_AMNH</strain>
    </source>
</reference>
<keyword evidence="7" id="KW-0175">Coiled coil</keyword>
<dbReference type="AlphaFoldDB" id="A0AAE0FFU8"/>
<dbReference type="Gene3D" id="1.20.140.100">
    <property type="entry name" value="Dynein heavy chain, N-terminal domain 2"/>
    <property type="match status" value="1"/>
</dbReference>
<keyword evidence="16" id="KW-1185">Reference proteome</keyword>
<dbReference type="GO" id="GO:0005874">
    <property type="term" value="C:microtubule"/>
    <property type="evidence" value="ECO:0007669"/>
    <property type="project" value="UniProtKB-KW"/>
</dbReference>
<keyword evidence="6" id="KW-0243">Dynein</keyword>
<dbReference type="Gene3D" id="3.40.50.300">
    <property type="entry name" value="P-loop containing nucleotide triphosphate hydrolases"/>
    <property type="match status" value="1"/>
</dbReference>
<evidence type="ECO:0000256" key="5">
    <source>
        <dbReference type="ARBA" id="ARBA00022840"/>
    </source>
</evidence>
<evidence type="ECO:0000256" key="7">
    <source>
        <dbReference type="ARBA" id="ARBA00023054"/>
    </source>
</evidence>
<dbReference type="GO" id="GO:0005930">
    <property type="term" value="C:axoneme"/>
    <property type="evidence" value="ECO:0007669"/>
    <property type="project" value="UniProtKB-SubCell"/>
</dbReference>
<keyword evidence="2" id="KW-0963">Cytoplasm</keyword>